<dbReference type="Pfam" id="PF08002">
    <property type="entry name" value="DUF1697"/>
    <property type="match status" value="1"/>
</dbReference>
<accession>A0A437M4N8</accession>
<dbReference type="PANTHER" id="PTHR36439">
    <property type="entry name" value="BLL4334 PROTEIN"/>
    <property type="match status" value="1"/>
</dbReference>
<evidence type="ECO:0000313" key="1">
    <source>
        <dbReference type="EMBL" id="RVT92690.1"/>
    </source>
</evidence>
<gene>
    <name evidence="1" type="ORF">EOD43_01850</name>
</gene>
<dbReference type="OrthoDB" id="9806494at2"/>
<proteinExistence type="predicted"/>
<name>A0A437M4N8_9SPHN</name>
<dbReference type="EMBL" id="SACN01000001">
    <property type="protein sequence ID" value="RVT92690.1"/>
    <property type="molecule type" value="Genomic_DNA"/>
</dbReference>
<dbReference type="PANTHER" id="PTHR36439:SF1">
    <property type="entry name" value="DUF1697 DOMAIN-CONTAINING PROTEIN"/>
    <property type="match status" value="1"/>
</dbReference>
<dbReference type="InterPro" id="IPR012545">
    <property type="entry name" value="DUF1697"/>
</dbReference>
<dbReference type="Gene3D" id="3.30.70.1280">
    <property type="entry name" value="SP0830-like domains"/>
    <property type="match status" value="1"/>
</dbReference>
<keyword evidence="2" id="KW-1185">Reference proteome</keyword>
<dbReference type="SUPFAM" id="SSF160379">
    <property type="entry name" value="SP0830-like"/>
    <property type="match status" value="1"/>
</dbReference>
<comment type="caution">
    <text evidence="1">The sequence shown here is derived from an EMBL/GenBank/DDBJ whole genome shotgun (WGS) entry which is preliminary data.</text>
</comment>
<organism evidence="1 2">
    <name type="scientific">Sphingomonas crocodyli</name>
    <dbReference type="NCBI Taxonomy" id="1979270"/>
    <lineage>
        <taxon>Bacteria</taxon>
        <taxon>Pseudomonadati</taxon>
        <taxon>Pseudomonadota</taxon>
        <taxon>Alphaproteobacteria</taxon>
        <taxon>Sphingomonadales</taxon>
        <taxon>Sphingomonadaceae</taxon>
        <taxon>Sphingomonas</taxon>
    </lineage>
</organism>
<reference evidence="1 2" key="1">
    <citation type="submission" date="2019-01" db="EMBL/GenBank/DDBJ databases">
        <authorList>
            <person name="Chen W.-M."/>
        </authorList>
    </citation>
    <scope>NUCLEOTIDE SEQUENCE [LARGE SCALE GENOMIC DNA]</scope>
    <source>
        <strain evidence="1 2">CCP-7</strain>
    </source>
</reference>
<protein>
    <submittedName>
        <fullName evidence="1">DUF1697 domain-containing protein</fullName>
    </submittedName>
</protein>
<dbReference type="PIRSF" id="PIRSF008502">
    <property type="entry name" value="UCP008502"/>
    <property type="match status" value="1"/>
</dbReference>
<sequence>MPALASGGWPASMSEAMEKHVVLLRGINVGGNRKVPMADLRDACRTAGFDDVETYIQSGNIVFTAGNAADAEAAIESIIERLCGFKVEAIARSAKQWAAYAKAPPFADPDDRGNIIHLGLSKRPPADGIADTLEARGKHGEKVVVRGDAIWIDFAEGVRDTKITPAAVDKAAGSTVTMRNWRTVLKIAEMLAG</sequence>
<dbReference type="AlphaFoldDB" id="A0A437M4N8"/>
<evidence type="ECO:0000313" key="2">
    <source>
        <dbReference type="Proteomes" id="UP000282971"/>
    </source>
</evidence>
<dbReference type="Proteomes" id="UP000282971">
    <property type="component" value="Unassembled WGS sequence"/>
</dbReference>